<organism evidence="2 3">
    <name type="scientific">Drosophila ananassae</name>
    <name type="common">Fruit fly</name>
    <dbReference type="NCBI Taxonomy" id="7217"/>
    <lineage>
        <taxon>Eukaryota</taxon>
        <taxon>Metazoa</taxon>
        <taxon>Ecdysozoa</taxon>
        <taxon>Arthropoda</taxon>
        <taxon>Hexapoda</taxon>
        <taxon>Insecta</taxon>
        <taxon>Pterygota</taxon>
        <taxon>Neoptera</taxon>
        <taxon>Endopterygota</taxon>
        <taxon>Diptera</taxon>
        <taxon>Brachycera</taxon>
        <taxon>Muscomorpha</taxon>
        <taxon>Ephydroidea</taxon>
        <taxon>Drosophilidae</taxon>
        <taxon>Drosophila</taxon>
        <taxon>Sophophora</taxon>
    </lineage>
</organism>
<keyword evidence="3" id="KW-1185">Reference proteome</keyword>
<reference evidence="2 3" key="1">
    <citation type="journal article" date="2007" name="Nature">
        <title>Evolution of genes and genomes on the Drosophila phylogeny.</title>
        <authorList>
            <consortium name="Drosophila 12 Genomes Consortium"/>
            <person name="Clark A.G."/>
            <person name="Eisen M.B."/>
            <person name="Smith D.R."/>
            <person name="Bergman C.M."/>
            <person name="Oliver B."/>
            <person name="Markow T.A."/>
            <person name="Kaufman T.C."/>
            <person name="Kellis M."/>
            <person name="Gelbart W."/>
            <person name="Iyer V.N."/>
            <person name="Pollard D.A."/>
            <person name="Sackton T.B."/>
            <person name="Larracuente A.M."/>
            <person name="Singh N.D."/>
            <person name="Abad J.P."/>
            <person name="Abt D.N."/>
            <person name="Adryan B."/>
            <person name="Aguade M."/>
            <person name="Akashi H."/>
            <person name="Anderson W.W."/>
            <person name="Aquadro C.F."/>
            <person name="Ardell D.H."/>
            <person name="Arguello R."/>
            <person name="Artieri C.G."/>
            <person name="Barbash D.A."/>
            <person name="Barker D."/>
            <person name="Barsanti P."/>
            <person name="Batterham P."/>
            <person name="Batzoglou S."/>
            <person name="Begun D."/>
            <person name="Bhutkar A."/>
            <person name="Blanco E."/>
            <person name="Bosak S.A."/>
            <person name="Bradley R.K."/>
            <person name="Brand A.D."/>
            <person name="Brent M.R."/>
            <person name="Brooks A.N."/>
            <person name="Brown R.H."/>
            <person name="Butlin R.K."/>
            <person name="Caggese C."/>
            <person name="Calvi B.R."/>
            <person name="Bernardo de Carvalho A."/>
            <person name="Caspi A."/>
            <person name="Castrezana S."/>
            <person name="Celniker S.E."/>
            <person name="Chang J.L."/>
            <person name="Chapple C."/>
            <person name="Chatterji S."/>
            <person name="Chinwalla A."/>
            <person name="Civetta A."/>
            <person name="Clifton S.W."/>
            <person name="Comeron J.M."/>
            <person name="Costello J.C."/>
            <person name="Coyne J.A."/>
            <person name="Daub J."/>
            <person name="David R.G."/>
            <person name="Delcher A.L."/>
            <person name="Delehaunty K."/>
            <person name="Do C.B."/>
            <person name="Ebling H."/>
            <person name="Edwards K."/>
            <person name="Eickbush T."/>
            <person name="Evans J.D."/>
            <person name="Filipski A."/>
            <person name="Findeiss S."/>
            <person name="Freyhult E."/>
            <person name="Fulton L."/>
            <person name="Fulton R."/>
            <person name="Garcia A.C."/>
            <person name="Gardiner A."/>
            <person name="Garfield D.A."/>
            <person name="Garvin B.E."/>
            <person name="Gibson G."/>
            <person name="Gilbert D."/>
            <person name="Gnerre S."/>
            <person name="Godfrey J."/>
            <person name="Good R."/>
            <person name="Gotea V."/>
            <person name="Gravely B."/>
            <person name="Greenberg A.J."/>
            <person name="Griffiths-Jones S."/>
            <person name="Gross S."/>
            <person name="Guigo R."/>
            <person name="Gustafson E.A."/>
            <person name="Haerty W."/>
            <person name="Hahn M.W."/>
            <person name="Halligan D.L."/>
            <person name="Halpern A.L."/>
            <person name="Halter G.M."/>
            <person name="Han M.V."/>
            <person name="Heger A."/>
            <person name="Hillier L."/>
            <person name="Hinrichs A.S."/>
            <person name="Holmes I."/>
            <person name="Hoskins R.A."/>
            <person name="Hubisz M.J."/>
            <person name="Hultmark D."/>
            <person name="Huntley M.A."/>
            <person name="Jaffe D.B."/>
            <person name="Jagadeeshan S."/>
            <person name="Jeck W.R."/>
            <person name="Johnson J."/>
            <person name="Jones C.D."/>
            <person name="Jordan W.C."/>
            <person name="Karpen G.H."/>
            <person name="Kataoka E."/>
            <person name="Keightley P.D."/>
            <person name="Kheradpour P."/>
            <person name="Kirkness E.F."/>
            <person name="Koerich L.B."/>
            <person name="Kristiansen K."/>
            <person name="Kudrna D."/>
            <person name="Kulathinal R.J."/>
            <person name="Kumar S."/>
            <person name="Kwok R."/>
            <person name="Lander E."/>
            <person name="Langley C.H."/>
            <person name="Lapoint R."/>
            <person name="Lazzaro B.P."/>
            <person name="Lee S.J."/>
            <person name="Levesque L."/>
            <person name="Li R."/>
            <person name="Lin C.F."/>
            <person name="Lin M.F."/>
            <person name="Lindblad-Toh K."/>
            <person name="Llopart A."/>
            <person name="Long M."/>
            <person name="Low L."/>
            <person name="Lozovsky E."/>
            <person name="Lu J."/>
            <person name="Luo M."/>
            <person name="Machado C.A."/>
            <person name="Makalowski W."/>
            <person name="Marzo M."/>
            <person name="Matsuda M."/>
            <person name="Matzkin L."/>
            <person name="McAllister B."/>
            <person name="McBride C.S."/>
            <person name="McKernan B."/>
            <person name="McKernan K."/>
            <person name="Mendez-Lago M."/>
            <person name="Minx P."/>
            <person name="Mollenhauer M.U."/>
            <person name="Montooth K."/>
            <person name="Mount S.M."/>
            <person name="Mu X."/>
            <person name="Myers E."/>
            <person name="Negre B."/>
            <person name="Newfeld S."/>
            <person name="Nielsen R."/>
            <person name="Noor M.A."/>
            <person name="O'Grady P."/>
            <person name="Pachter L."/>
            <person name="Papaceit M."/>
            <person name="Parisi M.J."/>
            <person name="Parisi M."/>
            <person name="Parts L."/>
            <person name="Pedersen J.S."/>
            <person name="Pesole G."/>
            <person name="Phillippy A.M."/>
            <person name="Ponting C.P."/>
            <person name="Pop M."/>
            <person name="Porcelli D."/>
            <person name="Powell J.R."/>
            <person name="Prohaska S."/>
            <person name="Pruitt K."/>
            <person name="Puig M."/>
            <person name="Quesneville H."/>
            <person name="Ram K.R."/>
            <person name="Rand D."/>
            <person name="Rasmussen M.D."/>
            <person name="Reed L.K."/>
            <person name="Reenan R."/>
            <person name="Reily A."/>
            <person name="Remington K.A."/>
            <person name="Rieger T.T."/>
            <person name="Ritchie M.G."/>
            <person name="Robin C."/>
            <person name="Rogers Y.H."/>
            <person name="Rohde C."/>
            <person name="Rozas J."/>
            <person name="Rubenfield M.J."/>
            <person name="Ruiz A."/>
            <person name="Russo S."/>
            <person name="Salzberg S.L."/>
            <person name="Sanchez-Gracia A."/>
            <person name="Saranga D.J."/>
            <person name="Sato H."/>
            <person name="Schaeffer S.W."/>
            <person name="Schatz M.C."/>
            <person name="Schlenke T."/>
            <person name="Schwartz R."/>
            <person name="Segarra C."/>
            <person name="Singh R.S."/>
            <person name="Sirot L."/>
            <person name="Sirota M."/>
            <person name="Sisneros N.B."/>
            <person name="Smith C.D."/>
            <person name="Smith T.F."/>
            <person name="Spieth J."/>
            <person name="Stage D.E."/>
            <person name="Stark A."/>
            <person name="Stephan W."/>
            <person name="Strausberg R.L."/>
            <person name="Strempel S."/>
            <person name="Sturgill D."/>
            <person name="Sutton G."/>
            <person name="Sutton G.G."/>
            <person name="Tao W."/>
            <person name="Teichmann S."/>
            <person name="Tobari Y.N."/>
            <person name="Tomimura Y."/>
            <person name="Tsolas J.M."/>
            <person name="Valente V.L."/>
            <person name="Venter E."/>
            <person name="Venter J.C."/>
            <person name="Vicario S."/>
            <person name="Vieira F.G."/>
            <person name="Vilella A.J."/>
            <person name="Villasante A."/>
            <person name="Walenz B."/>
            <person name="Wang J."/>
            <person name="Wasserman M."/>
            <person name="Watts T."/>
            <person name="Wilson D."/>
            <person name="Wilson R.K."/>
            <person name="Wing R.A."/>
            <person name="Wolfner M.F."/>
            <person name="Wong A."/>
            <person name="Wong G.K."/>
            <person name="Wu C.I."/>
            <person name="Wu G."/>
            <person name="Yamamoto D."/>
            <person name="Yang H.P."/>
            <person name="Yang S.P."/>
            <person name="Yorke J.A."/>
            <person name="Yoshida K."/>
            <person name="Zdobnov E."/>
            <person name="Zhang P."/>
            <person name="Zhang Y."/>
            <person name="Zimin A.V."/>
            <person name="Baldwin J."/>
            <person name="Abdouelleil A."/>
            <person name="Abdulkadir J."/>
            <person name="Abebe A."/>
            <person name="Abera B."/>
            <person name="Abreu J."/>
            <person name="Acer S.C."/>
            <person name="Aftuck L."/>
            <person name="Alexander A."/>
            <person name="An P."/>
            <person name="Anderson E."/>
            <person name="Anderson S."/>
            <person name="Arachi H."/>
            <person name="Azer M."/>
            <person name="Bachantsang P."/>
            <person name="Barry A."/>
            <person name="Bayul T."/>
            <person name="Berlin A."/>
            <person name="Bessette D."/>
            <person name="Bloom T."/>
            <person name="Blye J."/>
            <person name="Boguslavskiy L."/>
            <person name="Bonnet C."/>
            <person name="Boukhgalter B."/>
            <person name="Bourzgui I."/>
            <person name="Brown A."/>
            <person name="Cahill P."/>
            <person name="Channer S."/>
            <person name="Cheshatsang Y."/>
            <person name="Chuda L."/>
            <person name="Citroen M."/>
            <person name="Collymore A."/>
            <person name="Cooke P."/>
            <person name="Costello M."/>
            <person name="D'Aco K."/>
            <person name="Daza R."/>
            <person name="De Haan G."/>
            <person name="DeGray S."/>
            <person name="DeMaso C."/>
            <person name="Dhargay N."/>
            <person name="Dooley K."/>
            <person name="Dooley E."/>
            <person name="Doricent M."/>
            <person name="Dorje P."/>
            <person name="Dorjee K."/>
            <person name="Dupes A."/>
            <person name="Elong R."/>
            <person name="Falk J."/>
            <person name="Farina A."/>
            <person name="Faro S."/>
            <person name="Ferguson D."/>
            <person name="Fisher S."/>
            <person name="Foley C.D."/>
            <person name="Franke A."/>
            <person name="Friedrich D."/>
            <person name="Gadbois L."/>
            <person name="Gearin G."/>
            <person name="Gearin C.R."/>
            <person name="Giannoukos G."/>
            <person name="Goode T."/>
            <person name="Graham J."/>
            <person name="Grandbois E."/>
            <person name="Grewal S."/>
            <person name="Gyaltsen K."/>
            <person name="Hafez N."/>
            <person name="Hagos B."/>
            <person name="Hall J."/>
            <person name="Henson C."/>
            <person name="Hollinger A."/>
            <person name="Honan T."/>
            <person name="Huard M.D."/>
            <person name="Hughes L."/>
            <person name="Hurhula B."/>
            <person name="Husby M.E."/>
            <person name="Kamat A."/>
            <person name="Kanga B."/>
            <person name="Kashin S."/>
            <person name="Khazanovich D."/>
            <person name="Kisner P."/>
            <person name="Lance K."/>
            <person name="Lara M."/>
            <person name="Lee W."/>
            <person name="Lennon N."/>
            <person name="Letendre F."/>
            <person name="LeVine R."/>
            <person name="Lipovsky A."/>
            <person name="Liu X."/>
            <person name="Liu J."/>
            <person name="Liu S."/>
            <person name="Lokyitsang T."/>
            <person name="Lokyitsang Y."/>
            <person name="Lubonja R."/>
            <person name="Lui A."/>
            <person name="MacDonald P."/>
            <person name="Magnisalis V."/>
            <person name="Maru K."/>
            <person name="Matthews C."/>
            <person name="McCusker W."/>
            <person name="McDonough S."/>
            <person name="Mehta T."/>
            <person name="Meldrim J."/>
            <person name="Meneus L."/>
            <person name="Mihai O."/>
            <person name="Mihalev A."/>
            <person name="Mihova T."/>
            <person name="Mittelman R."/>
            <person name="Mlenga V."/>
            <person name="Montmayeur A."/>
            <person name="Mulrain L."/>
            <person name="Navidi A."/>
            <person name="Naylor J."/>
            <person name="Negash T."/>
            <person name="Nguyen T."/>
            <person name="Nguyen N."/>
            <person name="Nicol R."/>
            <person name="Norbu C."/>
            <person name="Norbu N."/>
            <person name="Novod N."/>
            <person name="O'Neill B."/>
            <person name="Osman S."/>
            <person name="Markiewicz E."/>
            <person name="Oyono O.L."/>
            <person name="Patti C."/>
            <person name="Phunkhang P."/>
            <person name="Pierre F."/>
            <person name="Priest M."/>
            <person name="Raghuraman S."/>
            <person name="Rege F."/>
            <person name="Reyes R."/>
            <person name="Rise C."/>
            <person name="Rogov P."/>
            <person name="Ross K."/>
            <person name="Ryan E."/>
            <person name="Settipalli S."/>
            <person name="Shea T."/>
            <person name="Sherpa N."/>
            <person name="Shi L."/>
            <person name="Shih D."/>
            <person name="Sparrow T."/>
            <person name="Spaulding J."/>
            <person name="Stalker J."/>
            <person name="Stange-Thomann N."/>
            <person name="Stavropoulos S."/>
            <person name="Stone C."/>
            <person name="Strader C."/>
            <person name="Tesfaye S."/>
            <person name="Thomson T."/>
            <person name="Thoulutsang Y."/>
            <person name="Thoulutsang D."/>
            <person name="Topham K."/>
            <person name="Topping I."/>
            <person name="Tsamla T."/>
            <person name="Vassiliev H."/>
            <person name="Vo A."/>
            <person name="Wangchuk T."/>
            <person name="Wangdi T."/>
            <person name="Weiand M."/>
            <person name="Wilkinson J."/>
            <person name="Wilson A."/>
            <person name="Yadav S."/>
            <person name="Young G."/>
            <person name="Yu Q."/>
            <person name="Zembek L."/>
            <person name="Zhong D."/>
            <person name="Zimmer A."/>
            <person name="Zwirko Z."/>
            <person name="Jaffe D.B."/>
            <person name="Alvarez P."/>
            <person name="Brockman W."/>
            <person name="Butler J."/>
            <person name="Chin C."/>
            <person name="Gnerre S."/>
            <person name="Grabherr M."/>
            <person name="Kleber M."/>
            <person name="Mauceli E."/>
            <person name="MacCallum I."/>
        </authorList>
    </citation>
    <scope>NUCLEOTIDE SEQUENCE [LARGE SCALE GENOMIC DNA]</scope>
    <source>
        <strain evidence="3">Tucson 14024-0371.13</strain>
    </source>
</reference>
<evidence type="ECO:0000256" key="1">
    <source>
        <dbReference type="SAM" id="MobiDB-lite"/>
    </source>
</evidence>
<evidence type="ECO:0000313" key="3">
    <source>
        <dbReference type="Proteomes" id="UP000007801"/>
    </source>
</evidence>
<gene>
    <name evidence="2" type="primary">Dana\GF20442</name>
    <name evidence="2" type="synonym">dana_GLEANR_2848</name>
    <name evidence="2" type="ORF">GF20442</name>
</gene>
<accession>B3MQH5</accession>
<dbReference type="AlphaFoldDB" id="B3MQH5"/>
<dbReference type="InParanoid" id="B3MQH5"/>
<evidence type="ECO:0000313" key="2">
    <source>
        <dbReference type="EMBL" id="EDV44601.2"/>
    </source>
</evidence>
<feature type="region of interest" description="Disordered" evidence="1">
    <location>
        <begin position="1"/>
        <end position="45"/>
    </location>
</feature>
<sequence>MPNMRGKQSPGTPHQPRPAIKTTSEEGESLSGTEESPKKCGSPQRVITTLCLPSKGEGDGRATLEEWAASGALIKPESPFGSMGFGTLEYGSQFPMQQTGLVKFGHYRGRGYRPVPYGPMPSDRDAQPQGGSGKHVLMNNNRSPWLVSKNVDNDKEILKIKEYRISHQGSSKPRRTSTNRKVPSGSIQHDDYEELLATQMNSMHLHEEFWGLGTEPNGSPPLIFPAGTTIPEKLGLRPGDDPEKLKEVFHRVYEFLNPEVALWQRALQVVETLIAENDTVASDKKLEGGLLLRVSKRPAYSVLFRLEYNPAAKKKELSLIETRATIENKIRSLHTSLETDHDDKKSERFCLPPVSSGNGSVPEVELAGCSPL</sequence>
<dbReference type="HOGENOM" id="CLU_757085_0_0_1"/>
<dbReference type="EMBL" id="CH902621">
    <property type="protein sequence ID" value="EDV44601.2"/>
    <property type="molecule type" value="Genomic_DNA"/>
</dbReference>
<name>B3MQH5_DROAN</name>
<dbReference type="Proteomes" id="UP000007801">
    <property type="component" value="Unassembled WGS sequence"/>
</dbReference>
<protein>
    <submittedName>
        <fullName evidence="2">Uncharacterized protein</fullName>
    </submittedName>
</protein>
<proteinExistence type="predicted"/>
<feature type="region of interest" description="Disordered" evidence="1">
    <location>
        <begin position="164"/>
        <end position="186"/>
    </location>
</feature>